<evidence type="ECO:0000313" key="2">
    <source>
        <dbReference type="EMBL" id="KIV92221.1"/>
    </source>
</evidence>
<dbReference type="VEuPathDB" id="FungiDB:PV10_06679"/>
<evidence type="ECO:0000256" key="1">
    <source>
        <dbReference type="SAM" id="MobiDB-lite"/>
    </source>
</evidence>
<organism evidence="2 3">
    <name type="scientific">Exophiala mesophila</name>
    <name type="common">Black yeast-like fungus</name>
    <dbReference type="NCBI Taxonomy" id="212818"/>
    <lineage>
        <taxon>Eukaryota</taxon>
        <taxon>Fungi</taxon>
        <taxon>Dikarya</taxon>
        <taxon>Ascomycota</taxon>
        <taxon>Pezizomycotina</taxon>
        <taxon>Eurotiomycetes</taxon>
        <taxon>Chaetothyriomycetidae</taxon>
        <taxon>Chaetothyriales</taxon>
        <taxon>Herpotrichiellaceae</taxon>
        <taxon>Exophiala</taxon>
    </lineage>
</organism>
<accession>A0A0D1XVB5</accession>
<keyword evidence="3" id="KW-1185">Reference proteome</keyword>
<evidence type="ECO:0000313" key="3">
    <source>
        <dbReference type="Proteomes" id="UP000054302"/>
    </source>
</evidence>
<dbReference type="GeneID" id="27324524"/>
<gene>
    <name evidence="2" type="ORF">PV10_06679</name>
</gene>
<dbReference type="EMBL" id="KN847523">
    <property type="protein sequence ID" value="KIV92221.1"/>
    <property type="molecule type" value="Genomic_DNA"/>
</dbReference>
<dbReference type="AlphaFoldDB" id="A0A0D1XVB5"/>
<sequence length="109" mass="12007">MTDEPCCRAGRQRDYTRRCGQHVVACVDEAQVKSTDNDATAVLDQPPRDDQNTDSGNSGLDSPLPKMSRSDQCPGPSTPLNLFSYPLTVLPIFSPTVRTSLSRHSPFHF</sequence>
<dbReference type="RefSeq" id="XP_016223795.1">
    <property type="nucleotide sequence ID" value="XM_016371502.1"/>
</dbReference>
<name>A0A0D1XVB5_EXOME</name>
<reference evidence="2 3" key="1">
    <citation type="submission" date="2015-01" db="EMBL/GenBank/DDBJ databases">
        <title>The Genome Sequence of Exophiala mesophila CBS40295.</title>
        <authorList>
            <consortium name="The Broad Institute Genomics Platform"/>
            <person name="Cuomo C."/>
            <person name="de Hoog S."/>
            <person name="Gorbushina A."/>
            <person name="Stielow B."/>
            <person name="Teixiera M."/>
            <person name="Abouelleil A."/>
            <person name="Chapman S.B."/>
            <person name="Priest M."/>
            <person name="Young S.K."/>
            <person name="Wortman J."/>
            <person name="Nusbaum C."/>
            <person name="Birren B."/>
        </authorList>
    </citation>
    <scope>NUCLEOTIDE SEQUENCE [LARGE SCALE GENOMIC DNA]</scope>
    <source>
        <strain evidence="2 3">CBS 40295</strain>
    </source>
</reference>
<proteinExistence type="predicted"/>
<protein>
    <submittedName>
        <fullName evidence="2">Uncharacterized protein</fullName>
    </submittedName>
</protein>
<dbReference type="Proteomes" id="UP000054302">
    <property type="component" value="Unassembled WGS sequence"/>
</dbReference>
<feature type="region of interest" description="Disordered" evidence="1">
    <location>
        <begin position="34"/>
        <end position="77"/>
    </location>
</feature>
<dbReference type="HOGENOM" id="CLU_2183950_0_0_1"/>